<protein>
    <submittedName>
        <fullName evidence="2">4434_t:CDS:1</fullName>
    </submittedName>
</protein>
<dbReference type="OrthoDB" id="2322496at2759"/>
<dbReference type="Proteomes" id="UP000789508">
    <property type="component" value="Unassembled WGS sequence"/>
</dbReference>
<evidence type="ECO:0000313" key="2">
    <source>
        <dbReference type="EMBL" id="CAG8465813.1"/>
    </source>
</evidence>
<dbReference type="EMBL" id="CAJVPS010000217">
    <property type="protein sequence ID" value="CAG8465813.1"/>
    <property type="molecule type" value="Genomic_DNA"/>
</dbReference>
<dbReference type="AlphaFoldDB" id="A0A9N8VTI8"/>
<proteinExistence type="predicted"/>
<feature type="compositionally biased region" description="Polar residues" evidence="1">
    <location>
        <begin position="98"/>
        <end position="107"/>
    </location>
</feature>
<comment type="caution">
    <text evidence="2">The sequence shown here is derived from an EMBL/GenBank/DDBJ whole genome shotgun (WGS) entry which is preliminary data.</text>
</comment>
<evidence type="ECO:0000256" key="1">
    <source>
        <dbReference type="SAM" id="MobiDB-lite"/>
    </source>
</evidence>
<evidence type="ECO:0000313" key="3">
    <source>
        <dbReference type="Proteomes" id="UP000789508"/>
    </source>
</evidence>
<sequence>METSTSLATVNNHVPVTATFDDNTKTSKFRISLPDFDKLFPSPVEFDLPADILTEEAIALRSTRVFTRSQKPGAKSRIYNDSTSEEEEEYYSHHKTRSSSSPFTTWQNKPYSSRLQEKYSLLHNTNSNRPTRKGTKQQKLNARQIASFPERPPITEKWDAKSFAYTPFTKTVSPSVLMKGPFRLNARDIEQKFMQNCFSAHVAAIISAANYLDKKEGNEGDGSSVVE</sequence>
<organism evidence="2 3">
    <name type="scientific">Ambispora leptoticha</name>
    <dbReference type="NCBI Taxonomy" id="144679"/>
    <lineage>
        <taxon>Eukaryota</taxon>
        <taxon>Fungi</taxon>
        <taxon>Fungi incertae sedis</taxon>
        <taxon>Mucoromycota</taxon>
        <taxon>Glomeromycotina</taxon>
        <taxon>Glomeromycetes</taxon>
        <taxon>Archaeosporales</taxon>
        <taxon>Ambisporaceae</taxon>
        <taxon>Ambispora</taxon>
    </lineage>
</organism>
<feature type="region of interest" description="Disordered" evidence="1">
    <location>
        <begin position="70"/>
        <end position="107"/>
    </location>
</feature>
<name>A0A9N8VTI8_9GLOM</name>
<accession>A0A9N8VTI8</accession>
<keyword evidence="3" id="KW-1185">Reference proteome</keyword>
<gene>
    <name evidence="2" type="ORF">ALEPTO_LOCUS1770</name>
</gene>
<reference evidence="2" key="1">
    <citation type="submission" date="2021-06" db="EMBL/GenBank/DDBJ databases">
        <authorList>
            <person name="Kallberg Y."/>
            <person name="Tangrot J."/>
            <person name="Rosling A."/>
        </authorList>
    </citation>
    <scope>NUCLEOTIDE SEQUENCE</scope>
    <source>
        <strain evidence="2">FL130A</strain>
    </source>
</reference>